<dbReference type="Proteomes" id="UP000028701">
    <property type="component" value="Unassembled WGS sequence"/>
</dbReference>
<dbReference type="CDD" id="cd05233">
    <property type="entry name" value="SDR_c"/>
    <property type="match status" value="1"/>
</dbReference>
<organism evidence="4 5">
    <name type="scientific">Agrobacterium rubi TR3 = NBRC 13261</name>
    <dbReference type="NCBI Taxonomy" id="1368415"/>
    <lineage>
        <taxon>Bacteria</taxon>
        <taxon>Pseudomonadati</taxon>
        <taxon>Pseudomonadota</taxon>
        <taxon>Alphaproteobacteria</taxon>
        <taxon>Hyphomicrobiales</taxon>
        <taxon>Rhizobiaceae</taxon>
        <taxon>Rhizobium/Agrobacterium group</taxon>
        <taxon>Agrobacterium</taxon>
    </lineage>
</organism>
<dbReference type="PANTHER" id="PTHR43669">
    <property type="entry name" value="5-KETO-D-GLUCONATE 5-REDUCTASE"/>
    <property type="match status" value="1"/>
</dbReference>
<comment type="similarity">
    <text evidence="1 3">Belongs to the short-chain dehydrogenases/reductases (SDR) family.</text>
</comment>
<name>A0A081CZI4_9HYPH</name>
<dbReference type="Gene3D" id="3.40.50.720">
    <property type="entry name" value="NAD(P)-binding Rossmann-like Domain"/>
    <property type="match status" value="1"/>
</dbReference>
<evidence type="ECO:0000256" key="1">
    <source>
        <dbReference type="ARBA" id="ARBA00006484"/>
    </source>
</evidence>
<dbReference type="FunFam" id="3.40.50.720:FF:000084">
    <property type="entry name" value="Short-chain dehydrogenase reductase"/>
    <property type="match status" value="1"/>
</dbReference>
<evidence type="ECO:0000313" key="5">
    <source>
        <dbReference type="Proteomes" id="UP000028701"/>
    </source>
</evidence>
<dbReference type="SUPFAM" id="SSF51735">
    <property type="entry name" value="NAD(P)-binding Rossmann-fold domains"/>
    <property type="match status" value="1"/>
</dbReference>
<dbReference type="PROSITE" id="PS00061">
    <property type="entry name" value="ADH_SHORT"/>
    <property type="match status" value="1"/>
</dbReference>
<dbReference type="GO" id="GO:0016491">
    <property type="term" value="F:oxidoreductase activity"/>
    <property type="evidence" value="ECO:0007669"/>
    <property type="project" value="UniProtKB-KW"/>
</dbReference>
<sequence length="258" mass="26772">MTTTAGNRQAKVALVTGGGTGVGRAIAKALGIAGYKVVISGRREEVVNSAATELGNETGAEFLAVSADVGNPSSVRALFDTISDTYGRLDLLVNNAGINVPSVAIEDQTFEDWNAIVAANLTGAFLCSQQAFRLMKSQSPHGGRIINNGSISATTPRPNTAPYTATKHAITGLTKSLALDGRDFDIACGQIDIGNASTDMTKRMSNGVRQANGEVAVEPTIDATHVANAVVYMASLPLDANVLTMTVMATKMPFVGRG</sequence>
<dbReference type="Pfam" id="PF00106">
    <property type="entry name" value="adh_short"/>
    <property type="match status" value="1"/>
</dbReference>
<dbReference type="InterPro" id="IPR020904">
    <property type="entry name" value="Sc_DH/Rdtase_CS"/>
</dbReference>
<dbReference type="RefSeq" id="WP_045231600.1">
    <property type="nucleotide sequence ID" value="NZ_BBJU01000023.1"/>
</dbReference>
<dbReference type="PANTHER" id="PTHR43669:SF12">
    <property type="entry name" value="BLR5618 PROTEIN"/>
    <property type="match status" value="1"/>
</dbReference>
<reference evidence="4 5" key="1">
    <citation type="submission" date="2014-08" db="EMBL/GenBank/DDBJ databases">
        <title>Whole genome shotgun sequence of Rhizobium rubi NBRC 13261.</title>
        <authorList>
            <person name="Katano-Makiyama Y."/>
            <person name="Hosoyama A."/>
            <person name="Hashimoto M."/>
            <person name="Hosoyama Y."/>
            <person name="Noguchi M."/>
            <person name="Tsuchikane K."/>
            <person name="Uohara A."/>
            <person name="Ohji S."/>
            <person name="Ichikawa N."/>
            <person name="Kimura A."/>
            <person name="Yamazoe A."/>
            <person name="Fujita N."/>
        </authorList>
    </citation>
    <scope>NUCLEOTIDE SEQUENCE [LARGE SCALE GENOMIC DNA]</scope>
    <source>
        <strain evidence="4 5">NBRC 13261</strain>
    </source>
</reference>
<evidence type="ECO:0000313" key="4">
    <source>
        <dbReference type="EMBL" id="GAK72080.1"/>
    </source>
</evidence>
<dbReference type="InterPro" id="IPR002347">
    <property type="entry name" value="SDR_fam"/>
</dbReference>
<dbReference type="AlphaFoldDB" id="A0A081CZI4"/>
<dbReference type="eggNOG" id="COG1028">
    <property type="taxonomic scope" value="Bacteria"/>
</dbReference>
<dbReference type="OrthoDB" id="658698at2"/>
<keyword evidence="2" id="KW-0560">Oxidoreductase</keyword>
<protein>
    <submittedName>
        <fullName evidence="4">Putative oxidoreductase</fullName>
    </submittedName>
</protein>
<evidence type="ECO:0000256" key="2">
    <source>
        <dbReference type="ARBA" id="ARBA00023002"/>
    </source>
</evidence>
<proteinExistence type="inferred from homology"/>
<dbReference type="PRINTS" id="PR00080">
    <property type="entry name" value="SDRFAMILY"/>
</dbReference>
<comment type="caution">
    <text evidence="4">The sequence shown here is derived from an EMBL/GenBank/DDBJ whole genome shotgun (WGS) entry which is preliminary data.</text>
</comment>
<gene>
    <name evidence="4" type="ORF">RRU01S_23_01560</name>
</gene>
<dbReference type="PRINTS" id="PR00081">
    <property type="entry name" value="GDHRDH"/>
</dbReference>
<dbReference type="EMBL" id="BBJU01000023">
    <property type="protein sequence ID" value="GAK72080.1"/>
    <property type="molecule type" value="Genomic_DNA"/>
</dbReference>
<accession>A0A081CZI4</accession>
<dbReference type="InterPro" id="IPR036291">
    <property type="entry name" value="NAD(P)-bd_dom_sf"/>
</dbReference>
<evidence type="ECO:0000256" key="3">
    <source>
        <dbReference type="RuleBase" id="RU000363"/>
    </source>
</evidence>